<proteinExistence type="predicted"/>
<dbReference type="AlphaFoldDB" id="A0A2N3LLN7"/>
<comment type="caution">
    <text evidence="1">The sequence shown here is derived from an EMBL/GenBank/DDBJ whole genome shotgun (WGS) entry which is preliminary data.</text>
</comment>
<accession>A0A2N3LLN7</accession>
<dbReference type="EMBL" id="PIQO01000004">
    <property type="protein sequence ID" value="PKR85540.1"/>
    <property type="molecule type" value="Genomic_DNA"/>
</dbReference>
<gene>
    <name evidence="1" type="ORF">CWO92_07450</name>
</gene>
<keyword evidence="2" id="KW-1185">Reference proteome</keyword>
<evidence type="ECO:0000313" key="2">
    <source>
        <dbReference type="Proteomes" id="UP000233440"/>
    </source>
</evidence>
<sequence>MKEKILEICCTNKNCNTWFQSPFTFGNLDGFNVSAFKGLYAQCPNCGHMVTGTTNNYRVITLKRECC</sequence>
<organism evidence="1 2">
    <name type="scientific">Heyndrickxia camelliae</name>
    <dbReference type="NCBI Taxonomy" id="1707093"/>
    <lineage>
        <taxon>Bacteria</taxon>
        <taxon>Bacillati</taxon>
        <taxon>Bacillota</taxon>
        <taxon>Bacilli</taxon>
        <taxon>Bacillales</taxon>
        <taxon>Bacillaceae</taxon>
        <taxon>Heyndrickxia</taxon>
    </lineage>
</organism>
<protein>
    <submittedName>
        <fullName evidence="1">Uncharacterized protein</fullName>
    </submittedName>
</protein>
<evidence type="ECO:0000313" key="1">
    <source>
        <dbReference type="EMBL" id="PKR85540.1"/>
    </source>
</evidence>
<name>A0A2N3LLN7_9BACI</name>
<reference evidence="1 2" key="1">
    <citation type="submission" date="2017-11" db="EMBL/GenBank/DDBJ databases">
        <title>Bacillus camelliae sp. nov., isolated from pu'er tea.</title>
        <authorList>
            <person name="Niu L."/>
        </authorList>
    </citation>
    <scope>NUCLEOTIDE SEQUENCE [LARGE SCALE GENOMIC DNA]</scope>
    <source>
        <strain evidence="1 2">7578-1</strain>
    </source>
</reference>
<dbReference type="Proteomes" id="UP000233440">
    <property type="component" value="Unassembled WGS sequence"/>
</dbReference>